<evidence type="ECO:0000256" key="1">
    <source>
        <dbReference type="ARBA" id="ARBA00001962"/>
    </source>
</evidence>
<gene>
    <name evidence="8" type="ORF">CDV52_09220</name>
</gene>
<organism evidence="8 9">
    <name type="scientific">Haematobacter missouriensis</name>
    <dbReference type="NCBI Taxonomy" id="366616"/>
    <lineage>
        <taxon>Bacteria</taxon>
        <taxon>Pseudomonadati</taxon>
        <taxon>Pseudomonadota</taxon>
        <taxon>Alphaproteobacteria</taxon>
        <taxon>Rhodobacterales</taxon>
        <taxon>Paracoccaceae</taxon>
        <taxon>Haematobacter</taxon>
    </lineage>
</organism>
<dbReference type="GO" id="GO:0004022">
    <property type="term" value="F:alcohol dehydrogenase (NAD+) activity"/>
    <property type="evidence" value="ECO:0007669"/>
    <property type="project" value="UniProtKB-EC"/>
</dbReference>
<evidence type="ECO:0000256" key="3">
    <source>
        <dbReference type="ARBA" id="ARBA00023002"/>
    </source>
</evidence>
<dbReference type="STRING" id="366616.CG51_11155"/>
<dbReference type="FunFam" id="3.40.50.1970:FF:000003">
    <property type="entry name" value="Alcohol dehydrogenase, iron-containing"/>
    <property type="match status" value="1"/>
</dbReference>
<dbReference type="RefSeq" id="WP_088233664.1">
    <property type="nucleotide sequence ID" value="NZ_NIPX01000010.1"/>
</dbReference>
<reference evidence="8 9" key="1">
    <citation type="submission" date="2016-11" db="EMBL/GenBank/DDBJ databases">
        <title>Comparison of Traditional DNA-DNA Hybridization with In Silico Genomic Analysis.</title>
        <authorList>
            <person name="Nicholson A.C."/>
            <person name="Sammons S."/>
            <person name="Humrighouse B.W."/>
            <person name="Graziano J."/>
            <person name="Lasker B."/>
            <person name="Whitney A.M."/>
            <person name="Mcquiston J.R."/>
        </authorList>
    </citation>
    <scope>NUCLEOTIDE SEQUENCE [LARGE SCALE GENOMIC DNA]</scope>
    <source>
        <strain evidence="8 9">H2381</strain>
    </source>
</reference>
<evidence type="ECO:0000313" key="8">
    <source>
        <dbReference type="EMBL" id="OWJ84120.1"/>
    </source>
</evidence>
<dbReference type="PANTHER" id="PTHR11496">
    <property type="entry name" value="ALCOHOL DEHYDROGENASE"/>
    <property type="match status" value="1"/>
</dbReference>
<comment type="caution">
    <text evidence="8">The sequence shown here is derived from an EMBL/GenBank/DDBJ whole genome shotgun (WGS) entry which is preliminary data.</text>
</comment>
<dbReference type="AlphaFoldDB" id="A0A212ARI5"/>
<protein>
    <submittedName>
        <fullName evidence="8">Alcohol dehydrogenase</fullName>
    </submittedName>
</protein>
<dbReference type="EMBL" id="NIPX01000010">
    <property type="protein sequence ID" value="OWJ84120.1"/>
    <property type="molecule type" value="Genomic_DNA"/>
</dbReference>
<sequence>MSGFTFRTTPRVECAVGGLADVGRLFGELGCRTVLIVTDRGIVERGFAATAEESLRAAGIGVAVFDGVVADPPVAVVEEGVRAARESGAEGVLGLGGGSSLDAAKVIALAANTDQPIEEMVGVERTRGARLKLILAPTTAGTGSEVTSVSVLTSGDNLKSAIFSPVLLPDIALLDAGLTVGMPRHVTAATALDAIVHAVEAYTSRTRKNPLADAMAVQALSLLGANYRKVLAEPDNVDAREKMLLGSMLAGMAFINASVGAVHGLSYPLGARFHVPHGHGNALVMGPVFRFNLPAAEALYAELAPVLLPGRSFGTPRAAATALIDELDAMFTESGLEGRISKLGVTEADLDPMAEEVVVSIGRLIATNPRDMSRAEVRDLYAAIF</sequence>
<comment type="catalytic activity">
    <reaction evidence="5">
        <text>a primary alcohol + NAD(+) = an aldehyde + NADH + H(+)</text>
        <dbReference type="Rhea" id="RHEA:10736"/>
        <dbReference type="ChEBI" id="CHEBI:15378"/>
        <dbReference type="ChEBI" id="CHEBI:15734"/>
        <dbReference type="ChEBI" id="CHEBI:17478"/>
        <dbReference type="ChEBI" id="CHEBI:57540"/>
        <dbReference type="ChEBI" id="CHEBI:57945"/>
        <dbReference type="EC" id="1.1.1.1"/>
    </reaction>
</comment>
<evidence type="ECO:0000256" key="5">
    <source>
        <dbReference type="ARBA" id="ARBA00049243"/>
    </source>
</evidence>
<feature type="domain" description="Alcohol dehydrogenase iron-type/glycerol dehydrogenase GldA" evidence="6">
    <location>
        <begin position="11"/>
        <end position="175"/>
    </location>
</feature>
<dbReference type="InterPro" id="IPR018211">
    <property type="entry name" value="ADH_Fe_CS"/>
</dbReference>
<evidence type="ECO:0000256" key="2">
    <source>
        <dbReference type="ARBA" id="ARBA00007358"/>
    </source>
</evidence>
<dbReference type="PROSITE" id="PS00913">
    <property type="entry name" value="ADH_IRON_1"/>
    <property type="match status" value="1"/>
</dbReference>
<dbReference type="Pfam" id="PF00465">
    <property type="entry name" value="Fe-ADH"/>
    <property type="match status" value="1"/>
</dbReference>
<dbReference type="InterPro" id="IPR039697">
    <property type="entry name" value="Alcohol_dehydrogenase_Fe"/>
</dbReference>
<dbReference type="Proteomes" id="UP000196640">
    <property type="component" value="Unassembled WGS sequence"/>
</dbReference>
<dbReference type="InterPro" id="IPR001670">
    <property type="entry name" value="ADH_Fe/GldA"/>
</dbReference>
<dbReference type="Gene3D" id="1.20.1090.10">
    <property type="entry name" value="Dehydroquinate synthase-like - alpha domain"/>
    <property type="match status" value="1"/>
</dbReference>
<accession>A0A212ARI5</accession>
<dbReference type="InterPro" id="IPR056798">
    <property type="entry name" value="ADH_Fe_C"/>
</dbReference>
<keyword evidence="3" id="KW-0560">Oxidoreductase</keyword>
<dbReference type="Gene3D" id="3.40.50.1970">
    <property type="match status" value="1"/>
</dbReference>
<comment type="cofactor">
    <cofactor evidence="1">
        <name>Fe cation</name>
        <dbReference type="ChEBI" id="CHEBI:24875"/>
    </cofactor>
</comment>
<dbReference type="PANTHER" id="PTHR11496:SF102">
    <property type="entry name" value="ALCOHOL DEHYDROGENASE 4"/>
    <property type="match status" value="1"/>
</dbReference>
<evidence type="ECO:0000259" key="7">
    <source>
        <dbReference type="Pfam" id="PF25137"/>
    </source>
</evidence>
<evidence type="ECO:0000256" key="4">
    <source>
        <dbReference type="ARBA" id="ARBA00023027"/>
    </source>
</evidence>
<dbReference type="Pfam" id="PF25137">
    <property type="entry name" value="ADH_Fe_C"/>
    <property type="match status" value="1"/>
</dbReference>
<dbReference type="GO" id="GO:0046872">
    <property type="term" value="F:metal ion binding"/>
    <property type="evidence" value="ECO:0007669"/>
    <property type="project" value="InterPro"/>
</dbReference>
<name>A0A212ARI5_9RHOB</name>
<keyword evidence="4" id="KW-0520">NAD</keyword>
<evidence type="ECO:0000259" key="6">
    <source>
        <dbReference type="Pfam" id="PF00465"/>
    </source>
</evidence>
<dbReference type="SUPFAM" id="SSF56796">
    <property type="entry name" value="Dehydroquinate synthase-like"/>
    <property type="match status" value="1"/>
</dbReference>
<feature type="domain" description="Fe-containing alcohol dehydrogenase-like C-terminal" evidence="7">
    <location>
        <begin position="187"/>
        <end position="384"/>
    </location>
</feature>
<evidence type="ECO:0000313" key="9">
    <source>
        <dbReference type="Proteomes" id="UP000196640"/>
    </source>
</evidence>
<proteinExistence type="inferred from homology"/>
<comment type="similarity">
    <text evidence="2">Belongs to the iron-containing alcohol dehydrogenase family.</text>
</comment>
<dbReference type="PROSITE" id="PS00060">
    <property type="entry name" value="ADH_IRON_2"/>
    <property type="match status" value="1"/>
</dbReference>
<dbReference type="OrthoDB" id="9815791at2"/>